<feature type="compositionally biased region" description="Pro residues" evidence="1">
    <location>
        <begin position="1"/>
        <end position="15"/>
    </location>
</feature>
<proteinExistence type="predicted"/>
<evidence type="ECO:0000313" key="2">
    <source>
        <dbReference type="EMBL" id="KCW47535.1"/>
    </source>
</evidence>
<protein>
    <recommendedName>
        <fullName evidence="3">PRC-barrel domain-containing protein</fullName>
    </recommendedName>
</protein>
<feature type="compositionally biased region" description="Gly residues" evidence="1">
    <location>
        <begin position="96"/>
        <end position="109"/>
    </location>
</feature>
<dbReference type="InterPro" id="IPR011033">
    <property type="entry name" value="PRC_barrel-like_sf"/>
</dbReference>
<reference evidence="2" key="1">
    <citation type="submission" date="2013-07" db="EMBL/GenBank/DDBJ databases">
        <title>The genome of Eucalyptus grandis.</title>
        <authorList>
            <person name="Schmutz J."/>
            <person name="Hayes R."/>
            <person name="Myburg A."/>
            <person name="Tuskan G."/>
            <person name="Grattapaglia D."/>
            <person name="Rokhsar D.S."/>
        </authorList>
    </citation>
    <scope>NUCLEOTIDE SEQUENCE</scope>
    <source>
        <tissue evidence="2">Leaf extractions</tissue>
    </source>
</reference>
<dbReference type="AlphaFoldDB" id="A0A059A2H7"/>
<feature type="compositionally biased region" description="Acidic residues" evidence="1">
    <location>
        <begin position="377"/>
        <end position="386"/>
    </location>
</feature>
<feature type="region of interest" description="Disordered" evidence="1">
    <location>
        <begin position="1"/>
        <end position="123"/>
    </location>
</feature>
<dbReference type="PANTHER" id="PTHR36740">
    <property type="entry name" value="PRC DOMAIN-CONTAINING PROTEIN"/>
    <property type="match status" value="1"/>
</dbReference>
<gene>
    <name evidence="2" type="ORF">EUGRSUZ_K01292</name>
</gene>
<dbReference type="SUPFAM" id="SSF50346">
    <property type="entry name" value="PRC-barrel domain"/>
    <property type="match status" value="1"/>
</dbReference>
<dbReference type="Gramene" id="KCW47535">
    <property type="protein sequence ID" value="KCW47535"/>
    <property type="gene ID" value="EUGRSUZ_K01292"/>
</dbReference>
<accession>A0A059A2H7</accession>
<feature type="compositionally biased region" description="Basic residues" evidence="1">
    <location>
        <begin position="360"/>
        <end position="370"/>
    </location>
</feature>
<sequence length="386" mass="42285">MCDCVPSPPPPPPSLLPGNRKLASTASFPTPRARRFATRRPLTFRNPTYAGHPAAKSAGGAPGRGADFGSRDREFYGRLGLKDDGEERFELETDRGGGAGSREGSGSGGSDAAEGGNVGADMPARSGVEEEEVLLSGDGGDAGVALRREEESESKLRVRGGRQVMRRSSMVAKQVISIESALGLGFVSQLWVDIASWNVVIVEVRPNLLSGDSERFPLEDVCQVGDVVLVENERVMENELKMVGLETLVWYEVVTPGRRSIGKVRGYTFNVNSGALESLELDSFGISIIPSSLVSTYALFVEDVLEVASDKVFVHEAAAARLQRLTKGWWGAQKVGKSFNEVEEYYDLEEDGLANDRRTRREFRRRRSRPKSRENQDDLDLPMDFL</sequence>
<name>A0A059A2H7_EUCGR</name>
<evidence type="ECO:0008006" key="3">
    <source>
        <dbReference type="Google" id="ProtNLM"/>
    </source>
</evidence>
<feature type="compositionally biased region" description="Basic and acidic residues" evidence="1">
    <location>
        <begin position="69"/>
        <end position="95"/>
    </location>
</feature>
<evidence type="ECO:0000256" key="1">
    <source>
        <dbReference type="SAM" id="MobiDB-lite"/>
    </source>
</evidence>
<feature type="region of interest" description="Disordered" evidence="1">
    <location>
        <begin position="359"/>
        <end position="386"/>
    </location>
</feature>
<organism evidence="2">
    <name type="scientific">Eucalyptus grandis</name>
    <name type="common">Flooded gum</name>
    <dbReference type="NCBI Taxonomy" id="71139"/>
    <lineage>
        <taxon>Eukaryota</taxon>
        <taxon>Viridiplantae</taxon>
        <taxon>Streptophyta</taxon>
        <taxon>Embryophyta</taxon>
        <taxon>Tracheophyta</taxon>
        <taxon>Spermatophyta</taxon>
        <taxon>Magnoliopsida</taxon>
        <taxon>eudicotyledons</taxon>
        <taxon>Gunneridae</taxon>
        <taxon>Pentapetalae</taxon>
        <taxon>rosids</taxon>
        <taxon>malvids</taxon>
        <taxon>Myrtales</taxon>
        <taxon>Myrtaceae</taxon>
        <taxon>Myrtoideae</taxon>
        <taxon>Eucalypteae</taxon>
        <taxon>Eucalyptus</taxon>
    </lineage>
</organism>
<dbReference type="EMBL" id="KK198763">
    <property type="protein sequence ID" value="KCW47535.1"/>
    <property type="molecule type" value="Genomic_DNA"/>
</dbReference>
<dbReference type="Gene3D" id="2.30.30.240">
    <property type="entry name" value="PRC-barrel domain"/>
    <property type="match status" value="1"/>
</dbReference>
<dbReference type="PANTHER" id="PTHR36740:SF1">
    <property type="entry name" value="PRC-BARREL DOMAIN-CONTAINING PROTEIN"/>
    <property type="match status" value="1"/>
</dbReference>